<evidence type="ECO:0000313" key="4">
    <source>
        <dbReference type="Proteomes" id="UP000579812"/>
    </source>
</evidence>
<dbReference type="Gene3D" id="2.80.10.50">
    <property type="match status" value="1"/>
</dbReference>
<feature type="domain" description="Ricin B lectin" evidence="2">
    <location>
        <begin position="11"/>
        <end position="131"/>
    </location>
</feature>
<name>A0A7J6CUT4_9TELE</name>
<dbReference type="InterPro" id="IPR035992">
    <property type="entry name" value="Ricin_B-like_lectins"/>
</dbReference>
<keyword evidence="1" id="KW-1133">Transmembrane helix</keyword>
<dbReference type="EMBL" id="JAAMOB010000008">
    <property type="protein sequence ID" value="KAF4110303.1"/>
    <property type="molecule type" value="Genomic_DNA"/>
</dbReference>
<keyword evidence="1" id="KW-0812">Transmembrane</keyword>
<dbReference type="CDD" id="cd23407">
    <property type="entry name" value="beta-trefoil_Ricin_MRC1"/>
    <property type="match status" value="1"/>
</dbReference>
<gene>
    <name evidence="3" type="ORF">G5714_009555</name>
</gene>
<dbReference type="PANTHER" id="PTHR36129:SF1">
    <property type="entry name" value="ORGANIC SOLUTE TRANSPORTER SUBUNIT BETA"/>
    <property type="match status" value="1"/>
</dbReference>
<evidence type="ECO:0000259" key="2">
    <source>
        <dbReference type="SMART" id="SM00458"/>
    </source>
</evidence>
<dbReference type="GO" id="GO:0015721">
    <property type="term" value="P:bile acid and bile salt transport"/>
    <property type="evidence" value="ECO:0007669"/>
    <property type="project" value="TreeGrafter"/>
</dbReference>
<dbReference type="GO" id="GO:0032991">
    <property type="term" value="C:protein-containing complex"/>
    <property type="evidence" value="ECO:0007669"/>
    <property type="project" value="TreeGrafter"/>
</dbReference>
<dbReference type="SUPFAM" id="SSF50370">
    <property type="entry name" value="Ricin B-like lectins"/>
    <property type="match status" value="1"/>
</dbReference>
<organism evidence="3 4">
    <name type="scientific">Onychostoma macrolepis</name>
    <dbReference type="NCBI Taxonomy" id="369639"/>
    <lineage>
        <taxon>Eukaryota</taxon>
        <taxon>Metazoa</taxon>
        <taxon>Chordata</taxon>
        <taxon>Craniata</taxon>
        <taxon>Vertebrata</taxon>
        <taxon>Euteleostomi</taxon>
        <taxon>Actinopterygii</taxon>
        <taxon>Neopterygii</taxon>
        <taxon>Teleostei</taxon>
        <taxon>Ostariophysi</taxon>
        <taxon>Cypriniformes</taxon>
        <taxon>Cyprinidae</taxon>
        <taxon>Acrossocheilinae</taxon>
        <taxon>Onychostoma</taxon>
    </lineage>
</organism>
<dbReference type="Pfam" id="PF24562">
    <property type="entry name" value="CysR_MRC2_N"/>
    <property type="match status" value="1"/>
</dbReference>
<dbReference type="InterPro" id="IPR052678">
    <property type="entry name" value="OST-beta_subunit"/>
</dbReference>
<evidence type="ECO:0000313" key="3">
    <source>
        <dbReference type="EMBL" id="KAF4110303.1"/>
    </source>
</evidence>
<protein>
    <recommendedName>
        <fullName evidence="2">Ricin B lectin domain-containing protein</fullName>
    </recommendedName>
</protein>
<dbReference type="AlphaFoldDB" id="A0A7J6CUT4"/>
<feature type="transmembrane region" description="Helical" evidence="1">
    <location>
        <begin position="152"/>
        <end position="175"/>
    </location>
</feature>
<dbReference type="FunFam" id="2.80.10.50:FF:000032">
    <property type="entry name" value="macrophage mannose receptor 1"/>
    <property type="match status" value="1"/>
</dbReference>
<keyword evidence="1" id="KW-0472">Membrane</keyword>
<keyword evidence="4" id="KW-1185">Reference proteome</keyword>
<reference evidence="3 4" key="1">
    <citation type="submission" date="2020-04" db="EMBL/GenBank/DDBJ databases">
        <title>Chromosome-level genome assembly of a cyprinid fish Onychostoma macrolepis by integration of Nanopore Sequencing, Bionano and Hi-C technology.</title>
        <authorList>
            <person name="Wang D."/>
        </authorList>
    </citation>
    <scope>NUCLEOTIDE SEQUENCE [LARGE SCALE GENOMIC DNA]</scope>
    <source>
        <strain evidence="3">SWU-2019</strain>
        <tissue evidence="3">Muscle</tissue>
    </source>
</reference>
<sequence>MITSLVRDSETNSFLIYNKDHNKCVYAVNATVVQAAPCDVSSEAQHFRWISSSQILNLFFNRCLGSEEVKDWTKIILLPCNDLSPMQTWECKEESLFGLKGHPLHLNYGNHDEPNVMLFSGTGVWSRWLIYGMEENLCSCGNQVFDHHEEGVSLFCICFSSFIVVGLFSMTAAVIRTNIRSKAKGNTGPAMTFTSKQYENA</sequence>
<comment type="caution">
    <text evidence="3">The sequence shown here is derived from an EMBL/GenBank/DDBJ whole genome shotgun (WGS) entry which is preliminary data.</text>
</comment>
<dbReference type="Proteomes" id="UP000579812">
    <property type="component" value="Unassembled WGS sequence"/>
</dbReference>
<dbReference type="SMART" id="SM00458">
    <property type="entry name" value="RICIN"/>
    <property type="match status" value="1"/>
</dbReference>
<dbReference type="GO" id="GO:0005886">
    <property type="term" value="C:plasma membrane"/>
    <property type="evidence" value="ECO:0007669"/>
    <property type="project" value="TreeGrafter"/>
</dbReference>
<proteinExistence type="predicted"/>
<dbReference type="PANTHER" id="PTHR36129">
    <property type="entry name" value="ORGANIC SOLUTE TRANSPORTER SUBUNIT BETA-RELATED"/>
    <property type="match status" value="1"/>
</dbReference>
<dbReference type="PROSITE" id="PS50231">
    <property type="entry name" value="RICIN_B_LECTIN"/>
    <property type="match status" value="1"/>
</dbReference>
<accession>A0A7J6CUT4</accession>
<dbReference type="InterPro" id="IPR000772">
    <property type="entry name" value="Ricin_B_lectin"/>
</dbReference>
<evidence type="ECO:0000256" key="1">
    <source>
        <dbReference type="SAM" id="Phobius"/>
    </source>
</evidence>